<dbReference type="EMBL" id="JAAWWB010000016">
    <property type="protein sequence ID" value="KAG6764545.1"/>
    <property type="molecule type" value="Genomic_DNA"/>
</dbReference>
<keyword evidence="1" id="KW-1133">Transmembrane helix</keyword>
<reference evidence="2" key="1">
    <citation type="journal article" date="2020" name="bioRxiv">
        <title>Hybrid origin of Populus tomentosa Carr. identified through genome sequencing and phylogenomic analysis.</title>
        <authorList>
            <person name="An X."/>
            <person name="Gao K."/>
            <person name="Chen Z."/>
            <person name="Li J."/>
            <person name="Yang X."/>
            <person name="Yang X."/>
            <person name="Zhou J."/>
            <person name="Guo T."/>
            <person name="Zhao T."/>
            <person name="Huang S."/>
            <person name="Miao D."/>
            <person name="Khan W.U."/>
            <person name="Rao P."/>
            <person name="Ye M."/>
            <person name="Lei B."/>
            <person name="Liao W."/>
            <person name="Wang J."/>
            <person name="Ji L."/>
            <person name="Li Y."/>
            <person name="Guo B."/>
            <person name="Mustafa N.S."/>
            <person name="Li S."/>
            <person name="Yun Q."/>
            <person name="Keller S.R."/>
            <person name="Mao J."/>
            <person name="Zhang R."/>
            <person name="Strauss S.H."/>
        </authorList>
    </citation>
    <scope>NUCLEOTIDE SEQUENCE</scope>
    <source>
        <strain evidence="2">GM15</strain>
        <tissue evidence="2">Leaf</tissue>
    </source>
</reference>
<keyword evidence="1" id="KW-0472">Membrane</keyword>
<protein>
    <submittedName>
        <fullName evidence="2">Uncharacterized protein</fullName>
    </submittedName>
</protein>
<name>A0A8X7ZJM8_POPTO</name>
<dbReference type="AlphaFoldDB" id="A0A8X7ZJM8"/>
<evidence type="ECO:0000256" key="1">
    <source>
        <dbReference type="SAM" id="Phobius"/>
    </source>
</evidence>
<dbReference type="Proteomes" id="UP000886885">
    <property type="component" value="Chromosome 8D"/>
</dbReference>
<comment type="caution">
    <text evidence="2">The sequence shown here is derived from an EMBL/GenBank/DDBJ whole genome shotgun (WGS) entry which is preliminary data.</text>
</comment>
<keyword evidence="3" id="KW-1185">Reference proteome</keyword>
<organism evidence="2 3">
    <name type="scientific">Populus tomentosa</name>
    <name type="common">Chinese white poplar</name>
    <dbReference type="NCBI Taxonomy" id="118781"/>
    <lineage>
        <taxon>Eukaryota</taxon>
        <taxon>Viridiplantae</taxon>
        <taxon>Streptophyta</taxon>
        <taxon>Embryophyta</taxon>
        <taxon>Tracheophyta</taxon>
        <taxon>Spermatophyta</taxon>
        <taxon>Magnoliopsida</taxon>
        <taxon>eudicotyledons</taxon>
        <taxon>Gunneridae</taxon>
        <taxon>Pentapetalae</taxon>
        <taxon>rosids</taxon>
        <taxon>fabids</taxon>
        <taxon>Malpighiales</taxon>
        <taxon>Salicaceae</taxon>
        <taxon>Saliceae</taxon>
        <taxon>Populus</taxon>
    </lineage>
</organism>
<gene>
    <name evidence="2" type="ORF">POTOM_032019</name>
</gene>
<evidence type="ECO:0000313" key="3">
    <source>
        <dbReference type="Proteomes" id="UP000886885"/>
    </source>
</evidence>
<sequence>MHREAETIAVIIDSAAEAANELQKHPVKFHNAYVYKLEHWIKFSCACDGAGNGRVVPLLLKNNCRKKLTGQYHGHIKGYNVRNHGSILDGIQARPTLQSFLVSFLSCLEMAEHNKVIAMQAFEMKSTWRTHALVGFFDLIFLFLYYLIR</sequence>
<accession>A0A8X7ZJM8</accession>
<keyword evidence="1" id="KW-0812">Transmembrane</keyword>
<proteinExistence type="predicted"/>
<feature type="transmembrane region" description="Helical" evidence="1">
    <location>
        <begin position="128"/>
        <end position="148"/>
    </location>
</feature>
<evidence type="ECO:0000313" key="2">
    <source>
        <dbReference type="EMBL" id="KAG6764545.1"/>
    </source>
</evidence>